<proteinExistence type="predicted"/>
<organism evidence="3 4">
    <name type="scientific">Roseateles agri</name>
    <dbReference type="NCBI Taxonomy" id="3098619"/>
    <lineage>
        <taxon>Bacteria</taxon>
        <taxon>Pseudomonadati</taxon>
        <taxon>Pseudomonadota</taxon>
        <taxon>Betaproteobacteria</taxon>
        <taxon>Burkholderiales</taxon>
        <taxon>Sphaerotilaceae</taxon>
        <taxon>Roseateles</taxon>
    </lineage>
</organism>
<evidence type="ECO:0000313" key="4">
    <source>
        <dbReference type="Proteomes" id="UP001285263"/>
    </source>
</evidence>
<dbReference type="RefSeq" id="WP_320424992.1">
    <property type="nucleotide sequence ID" value="NZ_JAXCLA010000007.1"/>
</dbReference>
<feature type="region of interest" description="Disordered" evidence="1">
    <location>
        <begin position="170"/>
        <end position="200"/>
    </location>
</feature>
<accession>A0ABU5DL33</accession>
<sequence length="266" mass="28966">MSIKTTLYAAALLFLGLTAVPLAARAQADTAASAVVESAPVAPPAPASAPPAAAPQPATGLLPTPLPSIASDPPAWKNLALYQKWALAPLERDWDGLDPARRSKWLEIAQRFPTLPPEEQNRMHERMRAWARLSPAERQQARLGYQVAQQIRADERRAKWEAYQALTPEQREELAEKARRKQRAPKSGSAGPESLAKSNLVPPVTKALPVKPVAPSVLQAKPGASTVLITETGIRPRHQMAGQTKVFADPELVDPKTLLPRRRGER</sequence>
<dbReference type="Pfam" id="PF11304">
    <property type="entry name" value="DUF3106"/>
    <property type="match status" value="1"/>
</dbReference>
<feature type="signal peptide" evidence="2">
    <location>
        <begin position="1"/>
        <end position="23"/>
    </location>
</feature>
<keyword evidence="2" id="KW-0732">Signal</keyword>
<name>A0ABU5DL33_9BURK</name>
<dbReference type="InterPro" id="IPR021455">
    <property type="entry name" value="DUF3106"/>
</dbReference>
<keyword evidence="4" id="KW-1185">Reference proteome</keyword>
<comment type="caution">
    <text evidence="3">The sequence shown here is derived from an EMBL/GenBank/DDBJ whole genome shotgun (WGS) entry which is preliminary data.</text>
</comment>
<reference evidence="3 4" key="1">
    <citation type="submission" date="2023-11" db="EMBL/GenBank/DDBJ databases">
        <title>Paucibacter sp. nov., isolated from fresh soil in Korea.</title>
        <authorList>
            <person name="Le N.T.T."/>
        </authorList>
    </citation>
    <scope>NUCLEOTIDE SEQUENCE [LARGE SCALE GENOMIC DNA]</scope>
    <source>
        <strain evidence="3 4">R3-3</strain>
    </source>
</reference>
<dbReference type="EMBL" id="JAXCLA010000007">
    <property type="protein sequence ID" value="MDY0747022.1"/>
    <property type="molecule type" value="Genomic_DNA"/>
</dbReference>
<dbReference type="Proteomes" id="UP001285263">
    <property type="component" value="Unassembled WGS sequence"/>
</dbReference>
<protein>
    <submittedName>
        <fullName evidence="3">DUF3106 domain-containing protein</fullName>
    </submittedName>
</protein>
<evidence type="ECO:0000256" key="2">
    <source>
        <dbReference type="SAM" id="SignalP"/>
    </source>
</evidence>
<feature type="compositionally biased region" description="Pro residues" evidence="1">
    <location>
        <begin position="41"/>
        <end position="54"/>
    </location>
</feature>
<evidence type="ECO:0000256" key="1">
    <source>
        <dbReference type="SAM" id="MobiDB-lite"/>
    </source>
</evidence>
<feature type="region of interest" description="Disordered" evidence="1">
    <location>
        <begin position="41"/>
        <end position="66"/>
    </location>
</feature>
<gene>
    <name evidence="3" type="ORF">SNE35_21090</name>
</gene>
<feature type="chain" id="PRO_5046001024" evidence="2">
    <location>
        <begin position="24"/>
        <end position="266"/>
    </location>
</feature>
<evidence type="ECO:0000313" key="3">
    <source>
        <dbReference type="EMBL" id="MDY0747022.1"/>
    </source>
</evidence>